<gene>
    <name evidence="2" type="ORF">SAMN05443665_104116</name>
</gene>
<dbReference type="RefSeq" id="WP_179271790.1">
    <property type="nucleotide sequence ID" value="NZ_FZOR01000041.1"/>
</dbReference>
<dbReference type="InterPro" id="IPR000157">
    <property type="entry name" value="TIR_dom"/>
</dbReference>
<dbReference type="SUPFAM" id="SSF52200">
    <property type="entry name" value="Toll/Interleukin receptor TIR domain"/>
    <property type="match status" value="1"/>
</dbReference>
<dbReference type="GO" id="GO:0007165">
    <property type="term" value="P:signal transduction"/>
    <property type="evidence" value="ECO:0007669"/>
    <property type="project" value="InterPro"/>
</dbReference>
<feature type="domain" description="TIR" evidence="1">
    <location>
        <begin position="4"/>
        <end position="167"/>
    </location>
</feature>
<reference evidence="2 3" key="1">
    <citation type="submission" date="2017-06" db="EMBL/GenBank/DDBJ databases">
        <authorList>
            <person name="Kim H.J."/>
            <person name="Triplett B.A."/>
        </authorList>
    </citation>
    <scope>NUCLEOTIDE SEQUENCE [LARGE SCALE GENOMIC DNA]</scope>
    <source>
        <strain evidence="2 3">DSM 44715</strain>
    </source>
</reference>
<evidence type="ECO:0000313" key="2">
    <source>
        <dbReference type="EMBL" id="SNT53984.1"/>
    </source>
</evidence>
<protein>
    <submittedName>
        <fullName evidence="2">TIR domain-containing protein</fullName>
    </submittedName>
</protein>
<dbReference type="InterPro" id="IPR035897">
    <property type="entry name" value="Toll_tir_struct_dom_sf"/>
</dbReference>
<name>A0A239NHU1_9ACTN</name>
<dbReference type="Proteomes" id="UP000198318">
    <property type="component" value="Unassembled WGS sequence"/>
</dbReference>
<accession>A0A239NHU1</accession>
<keyword evidence="3" id="KW-1185">Reference proteome</keyword>
<dbReference type="Pfam" id="PF13676">
    <property type="entry name" value="TIR_2"/>
    <property type="match status" value="1"/>
</dbReference>
<dbReference type="Gene3D" id="3.40.50.10140">
    <property type="entry name" value="Toll/interleukin-1 receptor homology (TIR) domain"/>
    <property type="match status" value="1"/>
</dbReference>
<dbReference type="AlphaFoldDB" id="A0A239NHU1"/>
<dbReference type="EMBL" id="FZOR01000041">
    <property type="protein sequence ID" value="SNT53984.1"/>
    <property type="molecule type" value="Genomic_DNA"/>
</dbReference>
<organism evidence="2 3">
    <name type="scientific">Actinomadura meyerae</name>
    <dbReference type="NCBI Taxonomy" id="240840"/>
    <lineage>
        <taxon>Bacteria</taxon>
        <taxon>Bacillati</taxon>
        <taxon>Actinomycetota</taxon>
        <taxon>Actinomycetes</taxon>
        <taxon>Streptosporangiales</taxon>
        <taxon>Thermomonosporaceae</taxon>
        <taxon>Actinomadura</taxon>
    </lineage>
</organism>
<dbReference type="PROSITE" id="PS50104">
    <property type="entry name" value="TIR"/>
    <property type="match status" value="1"/>
</dbReference>
<evidence type="ECO:0000313" key="3">
    <source>
        <dbReference type="Proteomes" id="UP000198318"/>
    </source>
</evidence>
<proteinExistence type="predicted"/>
<evidence type="ECO:0000259" key="1">
    <source>
        <dbReference type="PROSITE" id="PS50104"/>
    </source>
</evidence>
<sequence>MSETPYAFFVSYARHVDQDLVAGFFDDLDVEVRLLLGRDRKDAGFLDREGLYPGDDWERVLIERARTARSMIALLSADYGRSRWCGREWGIFAARIERLNAPPGTARTRCLMPLRWSGATKPPAAVARLHSTHRSLGDDLLIDLKRAGGDRYRGAVGKIARWIVEADALALPPLGEAEARAVPPAFGDASAPASPPPAPIATPGRVPIQLKGRLVNALYMVDPIRSGEVGGLIRLIEDDVGMLDIRGSSTRDRLVNLVQRALRHEDASMLDALADALLAQAPENDPALPRAGELIRQIRAIRYP</sequence>